<dbReference type="EMBL" id="JACHBC010000006">
    <property type="protein sequence ID" value="MBB5561438.1"/>
    <property type="molecule type" value="Genomic_DNA"/>
</dbReference>
<name>A0A7W8XFH9_9HYPH</name>
<sequence length="384" mass="42339">MPTTASEEFRRARSRRAFRAALSSEAPVSVKPRGGLVRSAGQHPNRVSWVRIVEYGKVVEDPLAISKLFARSDAIVWLRIDVRLALVESVCWRSRFAWLVLLRINMKRFSNVRTLFFAPIVLIGLGAPAASAEQNECAGRAADIIRRAYPSATNADDGTLLFEGTTITLSKRDSVDGDPHAVICRVWPAQPQLTLIAVPLMTKQSDSENEGDIELLVVDSSNLQLRQRLRLGGLMSDDAVRVRSVAFDTARYQLAPKRTAFGLRVSLEVSSRANPFGETTLWLFAIEGDGLKPVLDNIVVGENHGEWDTVCAGEFSETTRTLSMVPSAKATVADIVVTEKTTTSVNRVGTNNDCNREDKTTIDKHRLQYGGSGYDVPKDLKRVD</sequence>
<protein>
    <submittedName>
        <fullName evidence="1">Uncharacterized protein</fullName>
    </submittedName>
</protein>
<gene>
    <name evidence="1" type="ORF">GGI59_003114</name>
</gene>
<keyword evidence="2" id="KW-1185">Reference proteome</keyword>
<dbReference type="Proteomes" id="UP000528824">
    <property type="component" value="Unassembled WGS sequence"/>
</dbReference>
<dbReference type="RefSeq" id="WP_246787066.1">
    <property type="nucleotide sequence ID" value="NZ_JACHBB010000006.1"/>
</dbReference>
<organism evidence="1 2">
    <name type="scientific">Rhizobium lentis</name>
    <dbReference type="NCBI Taxonomy" id="1138194"/>
    <lineage>
        <taxon>Bacteria</taxon>
        <taxon>Pseudomonadati</taxon>
        <taxon>Pseudomonadota</taxon>
        <taxon>Alphaproteobacteria</taxon>
        <taxon>Hyphomicrobiales</taxon>
        <taxon>Rhizobiaceae</taxon>
        <taxon>Rhizobium/Agrobacterium group</taxon>
        <taxon>Rhizobium</taxon>
    </lineage>
</organism>
<evidence type="ECO:0000313" key="1">
    <source>
        <dbReference type="EMBL" id="MBB5561438.1"/>
    </source>
</evidence>
<comment type="caution">
    <text evidence="1">The sequence shown here is derived from an EMBL/GenBank/DDBJ whole genome shotgun (WGS) entry which is preliminary data.</text>
</comment>
<evidence type="ECO:0000313" key="2">
    <source>
        <dbReference type="Proteomes" id="UP000528824"/>
    </source>
</evidence>
<accession>A0A7W8XFH9</accession>
<proteinExistence type="predicted"/>
<dbReference type="AlphaFoldDB" id="A0A7W8XFH9"/>
<reference evidence="1 2" key="1">
    <citation type="submission" date="2020-08" db="EMBL/GenBank/DDBJ databases">
        <title>Genomic Encyclopedia of Type Strains, Phase IV (KMG-V): Genome sequencing to study the core and pangenomes of soil and plant-associated prokaryotes.</title>
        <authorList>
            <person name="Whitman W."/>
        </authorList>
    </citation>
    <scope>NUCLEOTIDE SEQUENCE [LARGE SCALE GENOMIC DNA]</scope>
    <source>
        <strain evidence="1 2">SEMIA 4034</strain>
    </source>
</reference>